<organism evidence="1 2">
    <name type="scientific">Nyssa sinensis</name>
    <dbReference type="NCBI Taxonomy" id="561372"/>
    <lineage>
        <taxon>Eukaryota</taxon>
        <taxon>Viridiplantae</taxon>
        <taxon>Streptophyta</taxon>
        <taxon>Embryophyta</taxon>
        <taxon>Tracheophyta</taxon>
        <taxon>Spermatophyta</taxon>
        <taxon>Magnoliopsida</taxon>
        <taxon>eudicotyledons</taxon>
        <taxon>Gunneridae</taxon>
        <taxon>Pentapetalae</taxon>
        <taxon>asterids</taxon>
        <taxon>Cornales</taxon>
        <taxon>Nyssaceae</taxon>
        <taxon>Nyssa</taxon>
    </lineage>
</organism>
<accession>A0A5J5B4B2</accession>
<evidence type="ECO:0000313" key="2">
    <source>
        <dbReference type="Proteomes" id="UP000325577"/>
    </source>
</evidence>
<reference evidence="1 2" key="1">
    <citation type="submission" date="2019-09" db="EMBL/GenBank/DDBJ databases">
        <title>A chromosome-level genome assembly of the Chinese tupelo Nyssa sinensis.</title>
        <authorList>
            <person name="Yang X."/>
            <person name="Kang M."/>
            <person name="Yang Y."/>
            <person name="Xiong H."/>
            <person name="Wang M."/>
            <person name="Zhang Z."/>
            <person name="Wang Z."/>
            <person name="Wu H."/>
            <person name="Ma T."/>
            <person name="Liu J."/>
            <person name="Xi Z."/>
        </authorList>
    </citation>
    <scope>NUCLEOTIDE SEQUENCE [LARGE SCALE GENOMIC DNA]</scope>
    <source>
        <strain evidence="1">J267</strain>
        <tissue evidence="1">Leaf</tissue>
    </source>
</reference>
<proteinExistence type="predicted"/>
<dbReference type="Proteomes" id="UP000325577">
    <property type="component" value="Linkage Group LG16"/>
</dbReference>
<name>A0A5J5B4B2_9ASTE</name>
<protein>
    <submittedName>
        <fullName evidence="1">Uncharacterized protein</fullName>
    </submittedName>
</protein>
<gene>
    <name evidence="1" type="ORF">F0562_029125</name>
</gene>
<sequence>MGNFLSRISNKSKDLKWTYSPTVIGVPDNDKDMMWLSNWKIGNQLEGGDEVNVSVFFRARFQRKEIGVHIVYEQEEKGSQYNTYASSQNVTDDEYLSAYQVATGSYFFCHHHFKLHQEYLIDDDWTDYCDFLFGDSIDTLSKYFIDVSSPS</sequence>
<evidence type="ECO:0000313" key="1">
    <source>
        <dbReference type="EMBL" id="KAA8536647.1"/>
    </source>
</evidence>
<keyword evidence="2" id="KW-1185">Reference proteome</keyword>
<dbReference type="AlphaFoldDB" id="A0A5J5B4B2"/>
<dbReference type="OrthoDB" id="1901675at2759"/>
<dbReference type="EMBL" id="CM018039">
    <property type="protein sequence ID" value="KAA8536647.1"/>
    <property type="molecule type" value="Genomic_DNA"/>
</dbReference>